<dbReference type="GO" id="GO:0048029">
    <property type="term" value="F:monosaccharide binding"/>
    <property type="evidence" value="ECO:0007669"/>
    <property type="project" value="TreeGrafter"/>
</dbReference>
<evidence type="ECO:0000256" key="5">
    <source>
        <dbReference type="ARBA" id="ARBA00023235"/>
    </source>
</evidence>
<keyword evidence="10" id="KW-1185">Reference proteome</keyword>
<dbReference type="CDD" id="cd05016">
    <property type="entry name" value="SIS_PGI_2"/>
    <property type="match status" value="1"/>
</dbReference>
<dbReference type="Gene3D" id="1.10.1390.10">
    <property type="match status" value="1"/>
</dbReference>
<dbReference type="Proteomes" id="UP001161389">
    <property type="component" value="Unassembled WGS sequence"/>
</dbReference>
<comment type="function">
    <text evidence="7">Catalyzes the reversible isomerization of glucose-6-phosphate to fructose-6-phosphate.</text>
</comment>
<dbReference type="PANTHER" id="PTHR11469">
    <property type="entry name" value="GLUCOSE-6-PHOSPHATE ISOMERASE"/>
    <property type="match status" value="1"/>
</dbReference>
<proteinExistence type="inferred from homology"/>
<protein>
    <recommendedName>
        <fullName evidence="7">Glucose-6-phosphate isomerase</fullName>
        <shortName evidence="7">GPI</shortName>
        <ecNumber evidence="7">5.3.1.9</ecNumber>
    </recommendedName>
    <alternativeName>
        <fullName evidence="7">Phosphoglucose isomerase</fullName>
        <shortName evidence="7">PGI</shortName>
    </alternativeName>
    <alternativeName>
        <fullName evidence="7">Phosphohexose isomerase</fullName>
        <shortName evidence="7">PHI</shortName>
    </alternativeName>
</protein>
<dbReference type="PROSITE" id="PS51463">
    <property type="entry name" value="P_GLUCOSE_ISOMERASE_3"/>
    <property type="match status" value="1"/>
</dbReference>
<dbReference type="InterPro" id="IPR023096">
    <property type="entry name" value="G6P_Isomerase_C"/>
</dbReference>
<dbReference type="NCBIfam" id="NF001211">
    <property type="entry name" value="PRK00179.1"/>
    <property type="match status" value="1"/>
</dbReference>
<dbReference type="EC" id="5.3.1.9" evidence="7"/>
<dbReference type="SUPFAM" id="SSF53697">
    <property type="entry name" value="SIS domain"/>
    <property type="match status" value="1"/>
</dbReference>
<dbReference type="InterPro" id="IPR001672">
    <property type="entry name" value="G6P_Isomerase"/>
</dbReference>
<evidence type="ECO:0000256" key="8">
    <source>
        <dbReference type="RuleBase" id="RU000612"/>
    </source>
</evidence>
<reference evidence="9" key="2">
    <citation type="submission" date="2023-01" db="EMBL/GenBank/DDBJ databases">
        <title>Draft genome sequence of Litoribrevibacter albus strain NBRC 110071.</title>
        <authorList>
            <person name="Sun Q."/>
            <person name="Mori K."/>
        </authorList>
    </citation>
    <scope>NUCLEOTIDE SEQUENCE</scope>
    <source>
        <strain evidence="9">NBRC 110071</strain>
    </source>
</reference>
<gene>
    <name evidence="7 9" type="primary">pgi</name>
    <name evidence="9" type="ORF">GCM10007876_41480</name>
</gene>
<evidence type="ECO:0000256" key="3">
    <source>
        <dbReference type="ARBA" id="ARBA00022432"/>
    </source>
</evidence>
<dbReference type="PROSITE" id="PS00765">
    <property type="entry name" value="P_GLUCOSE_ISOMERASE_1"/>
    <property type="match status" value="1"/>
</dbReference>
<evidence type="ECO:0000256" key="2">
    <source>
        <dbReference type="ARBA" id="ARBA00006604"/>
    </source>
</evidence>
<accession>A0AA37SEJ5</accession>
<comment type="caution">
    <text evidence="9">The sequence shown here is derived from an EMBL/GenBank/DDBJ whole genome shotgun (WGS) entry which is preliminary data.</text>
</comment>
<name>A0AA37SEJ5_9GAMM</name>
<dbReference type="Pfam" id="PF00342">
    <property type="entry name" value="PGI"/>
    <property type="match status" value="1"/>
</dbReference>
<dbReference type="GO" id="GO:0006094">
    <property type="term" value="P:gluconeogenesis"/>
    <property type="evidence" value="ECO:0007669"/>
    <property type="project" value="UniProtKB-UniRule"/>
</dbReference>
<dbReference type="InterPro" id="IPR018189">
    <property type="entry name" value="Phosphoglucose_isomerase_CS"/>
</dbReference>
<dbReference type="GO" id="GO:0006096">
    <property type="term" value="P:glycolytic process"/>
    <property type="evidence" value="ECO:0007669"/>
    <property type="project" value="UniProtKB-UniRule"/>
</dbReference>
<evidence type="ECO:0000256" key="7">
    <source>
        <dbReference type="HAMAP-Rule" id="MF_00473"/>
    </source>
</evidence>
<reference evidence="9" key="1">
    <citation type="journal article" date="2014" name="Int. J. Syst. Evol. Microbiol.">
        <title>Complete genome sequence of Corynebacterium casei LMG S-19264T (=DSM 44701T), isolated from a smear-ripened cheese.</title>
        <authorList>
            <consortium name="US DOE Joint Genome Institute (JGI-PGF)"/>
            <person name="Walter F."/>
            <person name="Albersmeier A."/>
            <person name="Kalinowski J."/>
            <person name="Ruckert C."/>
        </authorList>
    </citation>
    <scope>NUCLEOTIDE SEQUENCE</scope>
    <source>
        <strain evidence="9">NBRC 110071</strain>
    </source>
</reference>
<dbReference type="GO" id="GO:0005829">
    <property type="term" value="C:cytosol"/>
    <property type="evidence" value="ECO:0007669"/>
    <property type="project" value="TreeGrafter"/>
</dbReference>
<keyword evidence="7" id="KW-0963">Cytoplasm</keyword>
<dbReference type="AlphaFoldDB" id="A0AA37SEJ5"/>
<dbReference type="EMBL" id="BSNM01000027">
    <property type="protein sequence ID" value="GLQ33668.1"/>
    <property type="molecule type" value="Genomic_DNA"/>
</dbReference>
<comment type="catalytic activity">
    <reaction evidence="6 7 8">
        <text>alpha-D-glucose 6-phosphate = beta-D-fructose 6-phosphate</text>
        <dbReference type="Rhea" id="RHEA:11816"/>
        <dbReference type="ChEBI" id="CHEBI:57634"/>
        <dbReference type="ChEBI" id="CHEBI:58225"/>
        <dbReference type="EC" id="5.3.1.9"/>
    </reaction>
</comment>
<dbReference type="GO" id="GO:0051156">
    <property type="term" value="P:glucose 6-phosphate metabolic process"/>
    <property type="evidence" value="ECO:0007669"/>
    <property type="project" value="TreeGrafter"/>
</dbReference>
<sequence length="556" mass="62488">MSELPYTSNYPNTLPIWSQLQEHQAKVKQLHLREEFSKDPQRAERFFQKAAGIYLDYSKNLITDETIKLLTQLANDAGLPAAIKAMFNGEKINNSEERPALHVALRNQAAVPYKVDGTDVMPEVKAALNQMERFVWSIHSAQWRGYTNKRFTDIVHLGIGGSYLGPKVVSAALKPYWKAGLNLHYVANIDGTHITEELKHLSPESTLFIIASKSFGTQETIMNAKSAKAWFLRNGGLEEDVHKHFVAITANKQKAYNFGIREENIFPMWDWVGGRYSLWSTIGLPIALTIGIENFKNLLAGAYDMDEHFRTAPLDHNIPVILGLLGVWYSNFFNADSHAILPYDHYLRALPAHIQQLDMESNGKSVTHKGEAVDWSTGPIIWGGAGANGQHAYHQLLHQGTHFLPADFIMPLRTHNHIGDHHALLLSNCLSQSQALMQGKTLEEAKAELKAQGKTDSQIDELAPHKVIPGNRPSNTILFEKSTPRTIGALIAMYEHKVFVQGVIWNINSFDQWGVELGKELGEHIYQIITGENETNGQDSSTKHLIELFKKINNRI</sequence>
<feature type="active site" evidence="7">
    <location>
        <position position="391"/>
    </location>
</feature>
<dbReference type="InterPro" id="IPR035476">
    <property type="entry name" value="SIS_PGI_1"/>
</dbReference>
<organism evidence="9 10">
    <name type="scientific">Litoribrevibacter albus</name>
    <dbReference type="NCBI Taxonomy" id="1473156"/>
    <lineage>
        <taxon>Bacteria</taxon>
        <taxon>Pseudomonadati</taxon>
        <taxon>Pseudomonadota</taxon>
        <taxon>Gammaproteobacteria</taxon>
        <taxon>Oceanospirillales</taxon>
        <taxon>Oceanospirillaceae</taxon>
        <taxon>Litoribrevibacter</taxon>
    </lineage>
</organism>
<evidence type="ECO:0000313" key="10">
    <source>
        <dbReference type="Proteomes" id="UP001161389"/>
    </source>
</evidence>
<comment type="similarity">
    <text evidence="2 7 8">Belongs to the GPI family.</text>
</comment>
<dbReference type="HAMAP" id="MF_00473">
    <property type="entry name" value="G6P_isomerase"/>
    <property type="match status" value="1"/>
</dbReference>
<comment type="pathway">
    <text evidence="7">Carbohydrate biosynthesis; gluconeogenesis.</text>
</comment>
<keyword evidence="4 7" id="KW-0324">Glycolysis</keyword>
<dbReference type="PROSITE" id="PS00174">
    <property type="entry name" value="P_GLUCOSE_ISOMERASE_2"/>
    <property type="match status" value="1"/>
</dbReference>
<dbReference type="Gene3D" id="3.40.50.10490">
    <property type="entry name" value="Glucose-6-phosphate isomerase like protein, domain 1"/>
    <property type="match status" value="2"/>
</dbReference>
<evidence type="ECO:0000256" key="6">
    <source>
        <dbReference type="ARBA" id="ARBA00029321"/>
    </source>
</evidence>
<evidence type="ECO:0000313" key="9">
    <source>
        <dbReference type="EMBL" id="GLQ33668.1"/>
    </source>
</evidence>
<keyword evidence="3 7" id="KW-0312">Gluconeogenesis</keyword>
<feature type="active site" evidence="7">
    <location>
        <position position="519"/>
    </location>
</feature>
<dbReference type="PRINTS" id="PR00662">
    <property type="entry name" value="G6PISOMERASE"/>
</dbReference>
<dbReference type="InterPro" id="IPR046348">
    <property type="entry name" value="SIS_dom_sf"/>
</dbReference>
<evidence type="ECO:0000256" key="4">
    <source>
        <dbReference type="ARBA" id="ARBA00023152"/>
    </source>
</evidence>
<comment type="subcellular location">
    <subcellularLocation>
        <location evidence="7">Cytoplasm</location>
    </subcellularLocation>
</comment>
<feature type="active site" description="Proton donor" evidence="7">
    <location>
        <position position="360"/>
    </location>
</feature>
<dbReference type="InterPro" id="IPR035482">
    <property type="entry name" value="SIS_PGI_2"/>
</dbReference>
<dbReference type="PANTHER" id="PTHR11469:SF1">
    <property type="entry name" value="GLUCOSE-6-PHOSPHATE ISOMERASE"/>
    <property type="match status" value="1"/>
</dbReference>
<dbReference type="GO" id="GO:0097367">
    <property type="term" value="F:carbohydrate derivative binding"/>
    <property type="evidence" value="ECO:0007669"/>
    <property type="project" value="InterPro"/>
</dbReference>
<evidence type="ECO:0000256" key="1">
    <source>
        <dbReference type="ARBA" id="ARBA00004926"/>
    </source>
</evidence>
<dbReference type="GO" id="GO:0004347">
    <property type="term" value="F:glucose-6-phosphate isomerase activity"/>
    <property type="evidence" value="ECO:0007669"/>
    <property type="project" value="UniProtKB-UniRule"/>
</dbReference>
<comment type="pathway">
    <text evidence="1 7 8">Carbohydrate degradation; glycolysis; D-glyceraldehyde 3-phosphate and glycerone phosphate from D-glucose: step 2/4.</text>
</comment>
<dbReference type="RefSeq" id="WP_284384197.1">
    <property type="nucleotide sequence ID" value="NZ_BSNM01000027.1"/>
</dbReference>
<keyword evidence="5 7" id="KW-0413">Isomerase</keyword>
<dbReference type="CDD" id="cd05015">
    <property type="entry name" value="SIS_PGI_1"/>
    <property type="match status" value="1"/>
</dbReference>